<comment type="caution">
    <text evidence="1">The sequence shown here is derived from an EMBL/GenBank/DDBJ whole genome shotgun (WGS) entry which is preliminary data.</text>
</comment>
<proteinExistence type="predicted"/>
<dbReference type="OrthoDB" id="4225668at2759"/>
<evidence type="ECO:0000313" key="1">
    <source>
        <dbReference type="EMBL" id="OKL55225.1"/>
    </source>
</evidence>
<dbReference type="AlphaFoldDB" id="A0A1Q5Q5X3"/>
<reference evidence="1 2" key="1">
    <citation type="submission" date="2015-06" db="EMBL/GenBank/DDBJ databases">
        <title>Talaromyces atroroseus IBT 11181 draft genome.</title>
        <authorList>
            <person name="Rasmussen K.B."/>
            <person name="Rasmussen S."/>
            <person name="Petersen B."/>
            <person name="Sicheritz-Ponten T."/>
            <person name="Mortensen U.H."/>
            <person name="Thrane U."/>
        </authorList>
    </citation>
    <scope>NUCLEOTIDE SEQUENCE [LARGE SCALE GENOMIC DNA]</scope>
    <source>
        <strain evidence="1 2">IBT 11181</strain>
    </source>
</reference>
<organism evidence="1 2">
    <name type="scientific">Talaromyces atroroseus</name>
    <dbReference type="NCBI Taxonomy" id="1441469"/>
    <lineage>
        <taxon>Eukaryota</taxon>
        <taxon>Fungi</taxon>
        <taxon>Dikarya</taxon>
        <taxon>Ascomycota</taxon>
        <taxon>Pezizomycotina</taxon>
        <taxon>Eurotiomycetes</taxon>
        <taxon>Eurotiomycetidae</taxon>
        <taxon>Eurotiales</taxon>
        <taxon>Trichocomaceae</taxon>
        <taxon>Talaromyces</taxon>
        <taxon>Talaromyces sect. Trachyspermi</taxon>
    </lineage>
</organism>
<gene>
    <name evidence="1" type="ORF">UA08_09508</name>
</gene>
<dbReference type="Proteomes" id="UP000214365">
    <property type="component" value="Unassembled WGS sequence"/>
</dbReference>
<dbReference type="RefSeq" id="XP_020115346.1">
    <property type="nucleotide sequence ID" value="XM_020265433.1"/>
</dbReference>
<evidence type="ECO:0000313" key="2">
    <source>
        <dbReference type="Proteomes" id="UP000214365"/>
    </source>
</evidence>
<keyword evidence="2" id="KW-1185">Reference proteome</keyword>
<accession>A0A1Q5Q5X3</accession>
<protein>
    <submittedName>
        <fullName evidence="1">Uncharacterized protein</fullName>
    </submittedName>
</protein>
<dbReference type="EMBL" id="LFMY01000029">
    <property type="protein sequence ID" value="OKL55225.1"/>
    <property type="molecule type" value="Genomic_DNA"/>
</dbReference>
<dbReference type="GeneID" id="31009264"/>
<name>A0A1Q5Q5X3_TALAT</name>
<sequence>MALHGEVSIFVHKATTLPSNLARDSNNDEVMHERRTIQSLIDSSKKPPYSRIDTILTNFSPEEYGNTKDVPRDVQAVFQIAGQLLSLDSSSDTTSMSWVIAKNFVTMPSTVDPRTLLKHPFLKLSQNSWFRWMLKVQ</sequence>